<protein>
    <recommendedName>
        <fullName evidence="6">Phospholipid/cholesterol/gamma-HCH transport system substrate-binding protein</fullName>
    </recommendedName>
</protein>
<keyword evidence="1" id="KW-0812">Transmembrane</keyword>
<dbReference type="PANTHER" id="PTHR33371">
    <property type="entry name" value="INTERMEMBRANE PHOSPHOLIPID TRANSPORT SYSTEM BINDING PROTEIN MLAD-RELATED"/>
    <property type="match status" value="1"/>
</dbReference>
<feature type="domain" description="Mammalian cell entry C-terminal" evidence="3">
    <location>
        <begin position="183"/>
        <end position="298"/>
    </location>
</feature>
<dbReference type="Pfam" id="PF11887">
    <property type="entry name" value="Mce4_CUP1"/>
    <property type="match status" value="1"/>
</dbReference>
<reference evidence="4 5" key="1">
    <citation type="journal article" date="2019" name="Int. J. Syst. Evol. Microbiol.">
        <title>The Global Catalogue of Microorganisms (GCM) 10K type strain sequencing project: providing services to taxonomists for standard genome sequencing and annotation.</title>
        <authorList>
            <consortium name="The Broad Institute Genomics Platform"/>
            <consortium name="The Broad Institute Genome Sequencing Center for Infectious Disease"/>
            <person name="Wu L."/>
            <person name="Ma J."/>
        </authorList>
    </citation>
    <scope>NUCLEOTIDE SEQUENCE [LARGE SCALE GENOMIC DNA]</scope>
    <source>
        <strain evidence="4 5">JCM 10696</strain>
    </source>
</reference>
<dbReference type="InterPro" id="IPR024516">
    <property type="entry name" value="Mce_C"/>
</dbReference>
<dbReference type="Proteomes" id="UP001500665">
    <property type="component" value="Unassembled WGS sequence"/>
</dbReference>
<keyword evidence="5" id="KW-1185">Reference proteome</keyword>
<feature type="transmembrane region" description="Helical" evidence="1">
    <location>
        <begin position="12"/>
        <end position="38"/>
    </location>
</feature>
<comment type="caution">
    <text evidence="4">The sequence shown here is derived from an EMBL/GenBank/DDBJ whole genome shotgun (WGS) entry which is preliminary data.</text>
</comment>
<evidence type="ECO:0000259" key="3">
    <source>
        <dbReference type="Pfam" id="PF11887"/>
    </source>
</evidence>
<dbReference type="Pfam" id="PF02470">
    <property type="entry name" value="MlaD"/>
    <property type="match status" value="1"/>
</dbReference>
<dbReference type="EMBL" id="BAAAHH010000017">
    <property type="protein sequence ID" value="GAA0956477.1"/>
    <property type="molecule type" value="Genomic_DNA"/>
</dbReference>
<dbReference type="InterPro" id="IPR003399">
    <property type="entry name" value="Mce/MlaD"/>
</dbReference>
<evidence type="ECO:0008006" key="6">
    <source>
        <dbReference type="Google" id="ProtNLM"/>
    </source>
</evidence>
<dbReference type="NCBIfam" id="TIGR00996">
    <property type="entry name" value="Mtu_fam_mce"/>
    <property type="match status" value="1"/>
</dbReference>
<dbReference type="InterPro" id="IPR052336">
    <property type="entry name" value="MlaD_Phospholipid_Transporter"/>
</dbReference>
<feature type="domain" description="Mce/MlaD" evidence="2">
    <location>
        <begin position="42"/>
        <end position="116"/>
    </location>
</feature>
<dbReference type="PANTHER" id="PTHR33371:SF18">
    <property type="entry name" value="MCE-FAMILY PROTEIN MCE3C"/>
    <property type="match status" value="1"/>
</dbReference>
<gene>
    <name evidence="4" type="ORF">GCM10009550_42540</name>
</gene>
<proteinExistence type="predicted"/>
<sequence>MALKSFRDRPPIMVGLVSLTTLGLVLTTVFLTGTMGLLKNRYEMSGIFTDTGGLKDGNDVLVAGVLVGEVTAVEPDFKSGHVLVKWKVDHGIELGPQTRAEIRMVNILGGRYIRLTGPVPDKGPYMEDLPDAERRIPVGRTQIPITVNDALKEGATAIGGLDAKTFAKVLDQLDGLSDKSKQQLVHAVGRLVEIAETLEKSDAKISELLDNSDRIVKTVQEKDASLSRLVNNAMTLIETLRKRRDQLTLLLGSGSAAVGEMNDLIDRQQKQLNGIIGDLQGTMKSLDPRVDDLNTALAWAGPSLGGFAAIGNYGNFADVIFTQLGQLNGNDLAKLAQMFKGAK</sequence>
<accession>A0ABN1RFW9</accession>
<dbReference type="RefSeq" id="WP_344242631.1">
    <property type="nucleotide sequence ID" value="NZ_BAAAHH010000017.1"/>
</dbReference>
<dbReference type="InterPro" id="IPR005693">
    <property type="entry name" value="Mce"/>
</dbReference>
<evidence type="ECO:0000313" key="4">
    <source>
        <dbReference type="EMBL" id="GAA0956477.1"/>
    </source>
</evidence>
<evidence type="ECO:0000256" key="1">
    <source>
        <dbReference type="SAM" id="Phobius"/>
    </source>
</evidence>
<evidence type="ECO:0000313" key="5">
    <source>
        <dbReference type="Proteomes" id="UP001500665"/>
    </source>
</evidence>
<name>A0ABN1RFW9_9ACTN</name>
<evidence type="ECO:0000259" key="2">
    <source>
        <dbReference type="Pfam" id="PF02470"/>
    </source>
</evidence>
<keyword evidence="1" id="KW-1133">Transmembrane helix</keyword>
<keyword evidence="1" id="KW-0472">Membrane</keyword>
<organism evidence="4 5">
    <name type="scientific">Actinocorallia libanotica</name>
    <dbReference type="NCBI Taxonomy" id="46162"/>
    <lineage>
        <taxon>Bacteria</taxon>
        <taxon>Bacillati</taxon>
        <taxon>Actinomycetota</taxon>
        <taxon>Actinomycetes</taxon>
        <taxon>Streptosporangiales</taxon>
        <taxon>Thermomonosporaceae</taxon>
        <taxon>Actinocorallia</taxon>
    </lineage>
</organism>